<keyword evidence="4" id="KW-0798">TonB box</keyword>
<evidence type="ECO:0000313" key="8">
    <source>
        <dbReference type="EMBL" id="KVX00598.1"/>
    </source>
</evidence>
<evidence type="ECO:0000256" key="4">
    <source>
        <dbReference type="RuleBase" id="RU003357"/>
    </source>
</evidence>
<comment type="subcellular location">
    <subcellularLocation>
        <location evidence="1 4">Cell outer membrane</location>
    </subcellularLocation>
</comment>
<feature type="signal peptide" evidence="5">
    <location>
        <begin position="1"/>
        <end position="26"/>
    </location>
</feature>
<dbReference type="Pfam" id="PF00593">
    <property type="entry name" value="TonB_dep_Rec_b-barrel"/>
    <property type="match status" value="1"/>
</dbReference>
<proteinExistence type="inferred from homology"/>
<dbReference type="AlphaFoldDB" id="A0A106BXV7"/>
<dbReference type="Gene3D" id="2.40.170.20">
    <property type="entry name" value="TonB-dependent receptor, beta-barrel domain"/>
    <property type="match status" value="1"/>
</dbReference>
<comment type="caution">
    <text evidence="8">The sequence shown here is derived from an EMBL/GenBank/DDBJ whole genome shotgun (WGS) entry which is preliminary data.</text>
</comment>
<feature type="chain" id="PRO_5007125845" description="TonB-dependent receptor" evidence="5">
    <location>
        <begin position="27"/>
        <end position="912"/>
    </location>
</feature>
<dbReference type="InterPro" id="IPR036942">
    <property type="entry name" value="Beta-barrel_TonB_sf"/>
</dbReference>
<dbReference type="NCBIfam" id="TIGR01782">
    <property type="entry name" value="TonB-Xanth-Caul"/>
    <property type="match status" value="1"/>
</dbReference>
<evidence type="ECO:0000313" key="9">
    <source>
        <dbReference type="Proteomes" id="UP000055702"/>
    </source>
</evidence>
<gene>
    <name evidence="8" type="ORF">AWJ07_07545</name>
</gene>
<dbReference type="Gene3D" id="2.170.130.10">
    <property type="entry name" value="TonB-dependent receptor, plug domain"/>
    <property type="match status" value="1"/>
</dbReference>
<evidence type="ECO:0000259" key="6">
    <source>
        <dbReference type="Pfam" id="PF00593"/>
    </source>
</evidence>
<evidence type="ECO:0000259" key="7">
    <source>
        <dbReference type="Pfam" id="PF07715"/>
    </source>
</evidence>
<evidence type="ECO:0000256" key="1">
    <source>
        <dbReference type="ARBA" id="ARBA00004442"/>
    </source>
</evidence>
<dbReference type="InterPro" id="IPR010104">
    <property type="entry name" value="TonB_rcpt_bac"/>
</dbReference>
<organism evidence="8">
    <name type="scientific">Shewanella frigidimarina</name>
    <dbReference type="NCBI Taxonomy" id="56812"/>
    <lineage>
        <taxon>Bacteria</taxon>
        <taxon>Pseudomonadati</taxon>
        <taxon>Pseudomonadota</taxon>
        <taxon>Gammaproteobacteria</taxon>
        <taxon>Alteromonadales</taxon>
        <taxon>Shewanellaceae</taxon>
        <taxon>Shewanella</taxon>
    </lineage>
</organism>
<protein>
    <recommendedName>
        <fullName evidence="10">TonB-dependent receptor</fullName>
    </recommendedName>
</protein>
<name>A0A106BXV7_SHEFR</name>
<feature type="domain" description="TonB-dependent receptor-like beta-barrel" evidence="6">
    <location>
        <begin position="405"/>
        <end position="879"/>
    </location>
</feature>
<keyword evidence="2 4" id="KW-0472">Membrane</keyword>
<dbReference type="GO" id="GO:0009279">
    <property type="term" value="C:cell outer membrane"/>
    <property type="evidence" value="ECO:0007669"/>
    <property type="project" value="UniProtKB-SubCell"/>
</dbReference>
<feature type="domain" description="TonB-dependent receptor plug" evidence="7">
    <location>
        <begin position="55"/>
        <end position="158"/>
    </location>
</feature>
<accession>A0A106BXV7</accession>
<dbReference type="PROSITE" id="PS51257">
    <property type="entry name" value="PROKAR_LIPOPROTEIN"/>
    <property type="match status" value="1"/>
</dbReference>
<evidence type="ECO:0000256" key="5">
    <source>
        <dbReference type="SAM" id="SignalP"/>
    </source>
</evidence>
<reference evidence="8 9" key="1">
    <citation type="submission" date="2016-01" db="EMBL/GenBank/DDBJ databases">
        <title>Draft genome of the antarctic isolate Shewanella frigidimarina Ag06-30.</title>
        <authorList>
            <person name="Parmeciano Di Noto G."/>
            <person name="Vazquez S."/>
            <person name="Mac Cormack W."/>
            <person name="Iriarte A."/>
            <person name="Quiroga C."/>
        </authorList>
    </citation>
    <scope>NUCLEOTIDE SEQUENCE [LARGE SCALE GENOMIC DNA]</scope>
    <source>
        <strain evidence="8 9">Ag06-30</strain>
    </source>
</reference>
<sequence>MNTRISFKKTLLALAIVTACQQQAIAEDVEGDSTIEVISVTGVRGSLAKSSDIKQEAHSLVDSIASEELGRFPDDNVADSLSHIAGITVSRTRGGEAQYVNIRGLGPEFSVVTLNNRILATDDGGRNFAFDVLPSEMISGANVWKSVQAKNIEGSIGGAVDLKSARAFDNPGQHGFLSATADYNDLSEDTGKKFNGIYSNTFADDTVGFIIGVTHAEGTKRTDEMYDNFTFGVNDELSYDVNKDGQITENETNLVMPGSYALGVYSTEFKRTGITSSFEWKLSDRFELVADVMLTKLEADATGYSQSFYMVDESSAQDRLSNIVLDGNVVTAMDIADVSMELVTLDEHRTVDTSLFGLNGTYFATDNLTLKGDVYKSRSERDSGGKNTYVVAGSPGSHTGHYELNSGGLPDYVANWTEGRSSDDFGNNDFSPHWAARDGSDIEDTVTGYSFDGELLLDYEYMSKIEFGAAYTQRDKTNKAYDNYELGACNYCGYPFTFGEVGANVTRAFPYDNFFNGDSANIPRSFPIFSIPDYAAGLAASDGQTLTDYLGNDRTFGENESSLWNPIYNPVNSYDISEDTTAIYVQADFAGDEWFANVGLRWIDTQVTSKYAYNSIESIEIVNPDSANPSWDVTYSDSASQEAGGSYRKLLPAVNVGYYLSDDLLLRGAVAQSLSRPTLDQLAPLTTDNAQSGLFTMNISGNPAIEPVYSDQADMSLEWYFEPGGVLAGAIFWKSLDGFITSNTTQVSIAGETFLVTQPINGDTAEVLGAEISLQKFFENGFGVTASYAYTDTSTKVDGVDAGPLVGVSDNSYSLSLIYEKDKISSQIALDYSGDYVTDSYSPLGDDYQTSMDEQYFVTASINYDITENFTVFLEGQNLLDESNMTFQGRDDMPGNIQLYGRTYNVGMRATF</sequence>
<dbReference type="Proteomes" id="UP000055702">
    <property type="component" value="Unassembled WGS sequence"/>
</dbReference>
<evidence type="ECO:0000256" key="2">
    <source>
        <dbReference type="ARBA" id="ARBA00023136"/>
    </source>
</evidence>
<dbReference type="EMBL" id="LRDC01000040">
    <property type="protein sequence ID" value="KVX00598.1"/>
    <property type="molecule type" value="Genomic_DNA"/>
</dbReference>
<comment type="similarity">
    <text evidence="4">Belongs to the TonB-dependent receptor family.</text>
</comment>
<dbReference type="PANTHER" id="PTHR40980:SF3">
    <property type="entry name" value="TONB-DEPENDENT RECEPTOR-LIKE BETA-BARREL DOMAIN-CONTAINING PROTEIN"/>
    <property type="match status" value="1"/>
</dbReference>
<dbReference type="InterPro" id="IPR012910">
    <property type="entry name" value="Plug_dom"/>
</dbReference>
<dbReference type="InterPro" id="IPR000531">
    <property type="entry name" value="Beta-barrel_TonB"/>
</dbReference>
<dbReference type="InterPro" id="IPR037066">
    <property type="entry name" value="Plug_dom_sf"/>
</dbReference>
<keyword evidence="3" id="KW-0998">Cell outer membrane</keyword>
<evidence type="ECO:0008006" key="10">
    <source>
        <dbReference type="Google" id="ProtNLM"/>
    </source>
</evidence>
<dbReference type="SUPFAM" id="SSF56935">
    <property type="entry name" value="Porins"/>
    <property type="match status" value="1"/>
</dbReference>
<dbReference type="PANTHER" id="PTHR40980">
    <property type="entry name" value="PLUG DOMAIN-CONTAINING PROTEIN"/>
    <property type="match status" value="1"/>
</dbReference>
<keyword evidence="5" id="KW-0732">Signal</keyword>
<evidence type="ECO:0000256" key="3">
    <source>
        <dbReference type="ARBA" id="ARBA00023237"/>
    </source>
</evidence>
<dbReference type="Pfam" id="PF07715">
    <property type="entry name" value="Plug"/>
    <property type="match status" value="1"/>
</dbReference>
<dbReference type="RefSeq" id="WP_059746902.1">
    <property type="nucleotide sequence ID" value="NZ_LRDC01000040.1"/>
</dbReference>